<feature type="region of interest" description="Disordered" evidence="2">
    <location>
        <begin position="86"/>
        <end position="197"/>
    </location>
</feature>
<protein>
    <recommendedName>
        <fullName evidence="4">RlpA-like protein double-psi beta-barrel domain-containing protein</fullName>
    </recommendedName>
</protein>
<feature type="compositionally biased region" description="Pro residues" evidence="2">
    <location>
        <begin position="131"/>
        <end position="168"/>
    </location>
</feature>
<dbReference type="Gene3D" id="2.40.40.10">
    <property type="entry name" value="RlpA-like domain"/>
    <property type="match status" value="1"/>
</dbReference>
<dbReference type="Pfam" id="PF03330">
    <property type="entry name" value="DPBB_1"/>
    <property type="match status" value="1"/>
</dbReference>
<evidence type="ECO:0000313" key="6">
    <source>
        <dbReference type="Proteomes" id="UP000189580"/>
    </source>
</evidence>
<evidence type="ECO:0000256" key="3">
    <source>
        <dbReference type="SAM" id="SignalP"/>
    </source>
</evidence>
<dbReference type="InterPro" id="IPR051477">
    <property type="entry name" value="Expansin_CellWall"/>
</dbReference>
<keyword evidence="1 3" id="KW-0732">Signal</keyword>
<organism evidence="5 6">
    <name type="scientific">Sugiyamaella lignohabitans</name>
    <dbReference type="NCBI Taxonomy" id="796027"/>
    <lineage>
        <taxon>Eukaryota</taxon>
        <taxon>Fungi</taxon>
        <taxon>Dikarya</taxon>
        <taxon>Ascomycota</taxon>
        <taxon>Saccharomycotina</taxon>
        <taxon>Dipodascomycetes</taxon>
        <taxon>Dipodascales</taxon>
        <taxon>Trichomonascaceae</taxon>
        <taxon>Sugiyamaella</taxon>
    </lineage>
</organism>
<dbReference type="PANTHER" id="PTHR31836">
    <property type="match status" value="1"/>
</dbReference>
<dbReference type="PANTHER" id="PTHR31836:SF28">
    <property type="entry name" value="SRCR DOMAIN-CONTAINING PROTEIN-RELATED"/>
    <property type="match status" value="1"/>
</dbReference>
<dbReference type="RefSeq" id="XP_018738084.1">
    <property type="nucleotide sequence ID" value="XM_018880247.1"/>
</dbReference>
<keyword evidence="6" id="KW-1185">Reference proteome</keyword>
<evidence type="ECO:0000313" key="5">
    <source>
        <dbReference type="EMBL" id="ANB15607.1"/>
    </source>
</evidence>
<sequence>MIFSTLATSVVLAASSVLATPIANHGHHLHKRAIVTDYVHVTKYVYENAHVYVDQNGNPVSTAFEFISAAAPEAPTPSTTTIVISSSSVEDVPSSSSTPEPEPTTSSTFTSTIIVTQPSSTPEAAPSSTSTPPPPPPPSTTSTPPPPPPVTTSSPPPPPTTTSTPPPATSSVVVVSSPAAPAPSSSGSDSSSAGSGQFSGQATFYEVGLGACGITNTDSDFIAALNAPMFGDFPNPNANPNCGKKAQIFRNGKSVTVTITDKCPTCAYGNLDLSPAAFDVIADPAEGRVEITWSWV</sequence>
<dbReference type="KEGG" id="slb:AWJ20_3244"/>
<dbReference type="EMBL" id="CP014503">
    <property type="protein sequence ID" value="ANB15607.1"/>
    <property type="molecule type" value="Genomic_DNA"/>
</dbReference>
<feature type="signal peptide" evidence="3">
    <location>
        <begin position="1"/>
        <end position="19"/>
    </location>
</feature>
<accession>A0A161HNB5</accession>
<dbReference type="Proteomes" id="UP000189580">
    <property type="component" value="Chromosome b"/>
</dbReference>
<dbReference type="GeneID" id="30035245"/>
<dbReference type="SUPFAM" id="SSF50685">
    <property type="entry name" value="Barwin-like endoglucanases"/>
    <property type="match status" value="1"/>
</dbReference>
<dbReference type="PRINTS" id="PR01217">
    <property type="entry name" value="PRICHEXTENSN"/>
</dbReference>
<dbReference type="CDD" id="cd22191">
    <property type="entry name" value="DPBB_RlpA_EXP_N-like"/>
    <property type="match status" value="1"/>
</dbReference>
<evidence type="ECO:0000256" key="2">
    <source>
        <dbReference type="SAM" id="MobiDB-lite"/>
    </source>
</evidence>
<feature type="domain" description="RlpA-like protein double-psi beta-barrel" evidence="4">
    <location>
        <begin position="247"/>
        <end position="292"/>
    </location>
</feature>
<dbReference type="OrthoDB" id="623670at2759"/>
<dbReference type="InterPro" id="IPR036908">
    <property type="entry name" value="RlpA-like_sf"/>
</dbReference>
<dbReference type="InterPro" id="IPR009009">
    <property type="entry name" value="RlpA-like_DPBB"/>
</dbReference>
<dbReference type="AlphaFoldDB" id="A0A161HNB5"/>
<gene>
    <name evidence="5" type="ORF">AWJ20_3244</name>
</gene>
<feature type="compositionally biased region" description="Low complexity" evidence="2">
    <location>
        <begin position="86"/>
        <end position="130"/>
    </location>
</feature>
<name>A0A161HNB5_9ASCO</name>
<evidence type="ECO:0000259" key="4">
    <source>
        <dbReference type="Pfam" id="PF03330"/>
    </source>
</evidence>
<feature type="chain" id="PRO_5007822826" description="RlpA-like protein double-psi beta-barrel domain-containing protein" evidence="3">
    <location>
        <begin position="20"/>
        <end position="296"/>
    </location>
</feature>
<proteinExistence type="predicted"/>
<reference evidence="5 6" key="1">
    <citation type="submission" date="2016-02" db="EMBL/GenBank/DDBJ databases">
        <title>Complete genome sequence and transcriptome regulation of the pentose utilising yeast Sugiyamaella lignohabitans.</title>
        <authorList>
            <person name="Bellasio M."/>
            <person name="Peymann A."/>
            <person name="Valli M."/>
            <person name="Sipitzky M."/>
            <person name="Graf A."/>
            <person name="Sauer M."/>
            <person name="Marx H."/>
            <person name="Mattanovich D."/>
        </authorList>
    </citation>
    <scope>NUCLEOTIDE SEQUENCE [LARGE SCALE GENOMIC DNA]</scope>
    <source>
        <strain evidence="5 6">CBS 10342</strain>
    </source>
</reference>
<evidence type="ECO:0000256" key="1">
    <source>
        <dbReference type="ARBA" id="ARBA00022729"/>
    </source>
</evidence>
<feature type="compositionally biased region" description="Low complexity" evidence="2">
    <location>
        <begin position="169"/>
        <end position="193"/>
    </location>
</feature>